<dbReference type="InterPro" id="IPR003439">
    <property type="entry name" value="ABC_transporter-like_ATP-bd"/>
</dbReference>
<evidence type="ECO:0000259" key="4">
    <source>
        <dbReference type="PROSITE" id="PS50893"/>
    </source>
</evidence>
<keyword evidence="1" id="KW-0813">Transport</keyword>
<keyword evidence="3" id="KW-0067">ATP-binding</keyword>
<dbReference type="InterPro" id="IPR003593">
    <property type="entry name" value="AAA+_ATPase"/>
</dbReference>
<dbReference type="PANTHER" id="PTHR42734">
    <property type="entry name" value="METAL TRANSPORT SYSTEM ATP-BINDING PROTEIN TM_0124-RELATED"/>
    <property type="match status" value="1"/>
</dbReference>
<evidence type="ECO:0000256" key="2">
    <source>
        <dbReference type="ARBA" id="ARBA00022741"/>
    </source>
</evidence>
<evidence type="ECO:0000313" key="6">
    <source>
        <dbReference type="Proteomes" id="UP000652153"/>
    </source>
</evidence>
<comment type="caution">
    <text evidence="5">The sequence shown here is derived from an EMBL/GenBank/DDBJ whole genome shotgun (WGS) entry which is preliminary data.</text>
</comment>
<dbReference type="Pfam" id="PF00005">
    <property type="entry name" value="ABC_tran"/>
    <property type="match status" value="1"/>
</dbReference>
<protein>
    <submittedName>
        <fullName evidence="5">Manganese transporter</fullName>
    </submittedName>
</protein>
<name>A0ABQ1Z7J5_9BACL</name>
<dbReference type="SUPFAM" id="SSF52540">
    <property type="entry name" value="P-loop containing nucleoside triphosphate hydrolases"/>
    <property type="match status" value="1"/>
</dbReference>
<keyword evidence="6" id="KW-1185">Reference proteome</keyword>
<evidence type="ECO:0000256" key="3">
    <source>
        <dbReference type="ARBA" id="ARBA00022840"/>
    </source>
</evidence>
<dbReference type="InterPro" id="IPR027417">
    <property type="entry name" value="P-loop_NTPase"/>
</dbReference>
<feature type="domain" description="ABC transporter" evidence="4">
    <location>
        <begin position="5"/>
        <end position="230"/>
    </location>
</feature>
<dbReference type="InterPro" id="IPR050153">
    <property type="entry name" value="Metal_Ion_Import_ABC"/>
</dbReference>
<dbReference type="Proteomes" id="UP000652153">
    <property type="component" value="Unassembled WGS sequence"/>
</dbReference>
<organism evidence="5 6">
    <name type="scientific">Paenibacillus silvae</name>
    <dbReference type="NCBI Taxonomy" id="1325358"/>
    <lineage>
        <taxon>Bacteria</taxon>
        <taxon>Bacillati</taxon>
        <taxon>Bacillota</taxon>
        <taxon>Bacilli</taxon>
        <taxon>Bacillales</taxon>
        <taxon>Paenibacillaceae</taxon>
        <taxon>Paenibacillus</taxon>
    </lineage>
</organism>
<dbReference type="RefSeq" id="WP_188591872.1">
    <property type="nucleotide sequence ID" value="NZ_BMFU01000002.1"/>
</dbReference>
<dbReference type="EMBL" id="BMFU01000002">
    <property type="protein sequence ID" value="GGH50013.1"/>
    <property type="molecule type" value="Genomic_DNA"/>
</dbReference>
<accession>A0ABQ1Z7J5</accession>
<dbReference type="PROSITE" id="PS50893">
    <property type="entry name" value="ABC_TRANSPORTER_2"/>
    <property type="match status" value="1"/>
</dbReference>
<proteinExistence type="predicted"/>
<keyword evidence="2" id="KW-0547">Nucleotide-binding</keyword>
<sequence>MPPALEIQHATTGYSTSPVLHKLDFQGDHGEMIAITGANGAGKTTLFKVILGLIPLREGSISIGGRRMEHKKDFKWAQKKIGFVPQGVQKGNLPITVFEYVMLGNWGKSFAYWKRPSIADKQKTTEWLEHVGLTELANHDCKDLSGGQLQRMNIAHALIREPDILLLDEPSTHLDTFSRDLLYRLIDEYRQRAPQLLTLMITHQLEETEHLHDRICLMKDGMLTDVGGTT</sequence>
<evidence type="ECO:0000256" key="1">
    <source>
        <dbReference type="ARBA" id="ARBA00022448"/>
    </source>
</evidence>
<dbReference type="SMART" id="SM00382">
    <property type="entry name" value="AAA"/>
    <property type="match status" value="1"/>
</dbReference>
<evidence type="ECO:0000313" key="5">
    <source>
        <dbReference type="EMBL" id="GGH50013.1"/>
    </source>
</evidence>
<reference evidence="6" key="1">
    <citation type="journal article" date="2019" name="Int. J. Syst. Evol. Microbiol.">
        <title>The Global Catalogue of Microorganisms (GCM) 10K type strain sequencing project: providing services to taxonomists for standard genome sequencing and annotation.</title>
        <authorList>
            <consortium name="The Broad Institute Genomics Platform"/>
            <consortium name="The Broad Institute Genome Sequencing Center for Infectious Disease"/>
            <person name="Wu L."/>
            <person name="Ma J."/>
        </authorList>
    </citation>
    <scope>NUCLEOTIDE SEQUENCE [LARGE SCALE GENOMIC DNA]</scope>
    <source>
        <strain evidence="6">CGMCC 1.12770</strain>
    </source>
</reference>
<dbReference type="Gene3D" id="3.40.50.300">
    <property type="entry name" value="P-loop containing nucleotide triphosphate hydrolases"/>
    <property type="match status" value="1"/>
</dbReference>
<gene>
    <name evidence="5" type="primary">mtsC</name>
    <name evidence="5" type="ORF">GCM10008014_14860</name>
</gene>